<dbReference type="Pfam" id="PF14383">
    <property type="entry name" value="VARLMGL"/>
    <property type="match status" value="1"/>
</dbReference>
<feature type="domain" description="DUF3741" evidence="2">
    <location>
        <begin position="208"/>
        <end position="251"/>
    </location>
</feature>
<dbReference type="KEGG" id="dcr:108223656"/>
<dbReference type="Proteomes" id="UP000077755">
    <property type="component" value="Chromosome 5"/>
</dbReference>
<keyword evidence="7" id="KW-1185">Reference proteome</keyword>
<dbReference type="InterPro" id="IPR022212">
    <property type="entry name" value="DUF3741"/>
</dbReference>
<dbReference type="OMA" id="QETGWID"/>
<organism evidence="5">
    <name type="scientific">Daucus carota subsp. sativus</name>
    <name type="common">Carrot</name>
    <dbReference type="NCBI Taxonomy" id="79200"/>
    <lineage>
        <taxon>Eukaryota</taxon>
        <taxon>Viridiplantae</taxon>
        <taxon>Streptophyta</taxon>
        <taxon>Embryophyta</taxon>
        <taxon>Tracheophyta</taxon>
        <taxon>Spermatophyta</taxon>
        <taxon>Magnoliopsida</taxon>
        <taxon>eudicotyledons</taxon>
        <taxon>Gunneridae</taxon>
        <taxon>Pentapetalae</taxon>
        <taxon>asterids</taxon>
        <taxon>campanulids</taxon>
        <taxon>Apiales</taxon>
        <taxon>Apiaceae</taxon>
        <taxon>Apioideae</taxon>
        <taxon>Scandiceae</taxon>
        <taxon>Daucinae</taxon>
        <taxon>Daucus</taxon>
        <taxon>Daucus sect. Daucus</taxon>
    </lineage>
</organism>
<gene>
    <name evidence="5" type="ORF">DCAR_018538</name>
    <name evidence="6" type="ORF">DCAR_0521213</name>
</gene>
<dbReference type="InterPro" id="IPR032795">
    <property type="entry name" value="DUF3741-assoc"/>
</dbReference>
<dbReference type="PANTHER" id="PTHR46634">
    <property type="entry name" value="M REDUCTASE II SUBUNIT GAMMA, PUTATIVE (DUF3741)-RELATED"/>
    <property type="match status" value="1"/>
</dbReference>
<sequence length="954" mass="107489">MTGIQNGRTRNLEKPFPGCLGKMVNLFDLSAGMPGNRLLTEKPYRDGSPLSRSCSDVSGMSPIQDLVEDKLIISELRRTSSSNKSNSKPIKMLVAEQMAKEAASTDNAPNVVARLMGLDALPCQQPPALRRSHTRSSSQFDVPLNYWQQGHQPLEAEERPEIRQHLEPNEFKDVYEIWQSHNIRVKDNSSQRDRYGGGESDKKMDLVREKFTDLKRLGTDEKLRQSKKYQDALEVLSSNKDLFVKFLQEPNYMFSQQLYDLQSIRPYSDTKRITVLRPAKIVDSEIVAGSQKQFPMRKTSKTEQVNRDKRSGFSTPENCKFEDTRVQTTRIVVLKPSHEKSHDIKNVLLPCSSLPSALSIEDHHGECEEDNAREFSKEITRQMHEDLARHRRDETLPSVFSTGYIGDESSFHKSEDEFAVENISEIELMSPTFRHSWDYINRTDSPYSLSSLSRASYSPESSVCREAKKRLSERWSMMASNGSCQEKRHMWRSSSTLGEMLAISDMNKPPRPEEDSSHRQEGRGSTSSLITISNGKDNSDVSPRNFSRSKSVPVSCTNYATRPDLEVSDPKMGRTEIIKEVTKAKSVKSSLKGKVSSLFFSRNKRSSKEESSESNCATDSGLPKFTRIDSYASEQGSDIAPSNKASSSDGFSMEPKSTPIPAKAGFSVSKSFKNDSCNENQEQPSPISVLEPSFDEDDHSIPEFYNNLKPDSNGAELSSHLTKLNLIDKSPPIGSIARTLSWDDSCRETATPSSLKSAPLPIGAEEEKEECFFLVQTLMSAAGLNNEVQSDKKFPRLYSLEGPLDPSVRENYIDLNDWETQHEVRRRPSRSTQKLVFDCVNSVLMDLASYESATCQGGKSRSGSPYKLQDHASSTIVDNVWDKIKDWFSDEVRCVFGDYGYNSLVVERVVSKEVVGKGWVEHLTTEIDDIQKDIEKNLLEELVQEFVEEFTGGL</sequence>
<reference evidence="6" key="2">
    <citation type="submission" date="2022-03" db="EMBL/GenBank/DDBJ databases">
        <title>Draft title - Genomic analysis of global carrot germplasm unveils the trajectory of domestication and the origin of high carotenoid orange carrot.</title>
        <authorList>
            <person name="Iorizzo M."/>
            <person name="Ellison S."/>
            <person name="Senalik D."/>
            <person name="Macko-Podgorni A."/>
            <person name="Grzebelus D."/>
            <person name="Bostan H."/>
            <person name="Rolling W."/>
            <person name="Curaba J."/>
            <person name="Simon P."/>
        </authorList>
    </citation>
    <scope>NUCLEOTIDE SEQUENCE</scope>
    <source>
        <tissue evidence="6">Leaf</tissue>
    </source>
</reference>
<dbReference type="OrthoDB" id="1932693at2759"/>
<feature type="compositionally biased region" description="Polar residues" evidence="1">
    <location>
        <begin position="668"/>
        <end position="686"/>
    </location>
</feature>
<feature type="domain" description="DUF3741" evidence="4">
    <location>
        <begin position="108"/>
        <end position="124"/>
    </location>
</feature>
<evidence type="ECO:0000313" key="6">
    <source>
        <dbReference type="EMBL" id="WOH01828.1"/>
    </source>
</evidence>
<proteinExistence type="predicted"/>
<dbReference type="InterPro" id="IPR025486">
    <property type="entry name" value="DUF4378"/>
</dbReference>
<evidence type="ECO:0000313" key="5">
    <source>
        <dbReference type="EMBL" id="KZM95296.1"/>
    </source>
</evidence>
<feature type="region of interest" description="Disordered" evidence="1">
    <location>
        <begin position="633"/>
        <end position="700"/>
    </location>
</feature>
<dbReference type="Pfam" id="PF14309">
    <property type="entry name" value="DUF4378"/>
    <property type="match status" value="1"/>
</dbReference>
<feature type="compositionally biased region" description="Basic and acidic residues" evidence="1">
    <location>
        <begin position="300"/>
        <end position="311"/>
    </location>
</feature>
<feature type="compositionally biased region" description="Basic and acidic residues" evidence="1">
    <location>
        <begin position="508"/>
        <end position="522"/>
    </location>
</feature>
<dbReference type="EMBL" id="LNRQ01000005">
    <property type="protein sequence ID" value="KZM95296.1"/>
    <property type="molecule type" value="Genomic_DNA"/>
</dbReference>
<dbReference type="EMBL" id="CP093347">
    <property type="protein sequence ID" value="WOH01828.1"/>
    <property type="molecule type" value="Genomic_DNA"/>
</dbReference>
<feature type="compositionally biased region" description="Polar residues" evidence="1">
    <location>
        <begin position="523"/>
        <end position="552"/>
    </location>
</feature>
<evidence type="ECO:0000256" key="1">
    <source>
        <dbReference type="SAM" id="MobiDB-lite"/>
    </source>
</evidence>
<evidence type="ECO:0000259" key="2">
    <source>
        <dbReference type="Pfam" id="PF12552"/>
    </source>
</evidence>
<protein>
    <recommendedName>
        <fullName evidence="8">DUF4378 domain-containing protein</fullName>
    </recommendedName>
</protein>
<evidence type="ECO:0000259" key="4">
    <source>
        <dbReference type="Pfam" id="PF14383"/>
    </source>
</evidence>
<reference evidence="5" key="1">
    <citation type="journal article" date="2016" name="Nat. Genet.">
        <title>A high-quality carrot genome assembly provides new insights into carotenoid accumulation and asterid genome evolution.</title>
        <authorList>
            <person name="Iorizzo M."/>
            <person name="Ellison S."/>
            <person name="Senalik D."/>
            <person name="Zeng P."/>
            <person name="Satapoomin P."/>
            <person name="Huang J."/>
            <person name="Bowman M."/>
            <person name="Iovene M."/>
            <person name="Sanseverino W."/>
            <person name="Cavagnaro P."/>
            <person name="Yildiz M."/>
            <person name="Macko-Podgorni A."/>
            <person name="Moranska E."/>
            <person name="Grzebelus E."/>
            <person name="Grzebelus D."/>
            <person name="Ashrafi H."/>
            <person name="Zheng Z."/>
            <person name="Cheng S."/>
            <person name="Spooner D."/>
            <person name="Van Deynze A."/>
            <person name="Simon P."/>
        </authorList>
    </citation>
    <scope>NUCLEOTIDE SEQUENCE [LARGE SCALE GENOMIC DNA]</scope>
    <source>
        <tissue evidence="5">Leaf</tissue>
    </source>
</reference>
<name>A0A161XU60_DAUCS</name>
<evidence type="ECO:0008006" key="8">
    <source>
        <dbReference type="Google" id="ProtNLM"/>
    </source>
</evidence>
<dbReference type="STRING" id="79200.A0A161XU60"/>
<accession>A0A161XU60</accession>
<feature type="domain" description="DUF4378" evidence="3">
    <location>
        <begin position="774"/>
        <end position="945"/>
    </location>
</feature>
<dbReference type="Gramene" id="KZM95296">
    <property type="protein sequence ID" value="KZM95296"/>
    <property type="gene ID" value="DCAR_018538"/>
</dbReference>
<dbReference type="AlphaFoldDB" id="A0A161XU60"/>
<feature type="region of interest" description="Disordered" evidence="1">
    <location>
        <begin position="504"/>
        <end position="552"/>
    </location>
</feature>
<dbReference type="PANTHER" id="PTHR46634:SF3">
    <property type="entry name" value="M REDUCTASE II SUBUNIT GAMMA, PUTATIVE (DUF3741)-RELATED"/>
    <property type="match status" value="1"/>
</dbReference>
<feature type="region of interest" description="Disordered" evidence="1">
    <location>
        <begin position="601"/>
        <end position="621"/>
    </location>
</feature>
<evidence type="ECO:0000259" key="3">
    <source>
        <dbReference type="Pfam" id="PF14309"/>
    </source>
</evidence>
<evidence type="ECO:0000313" key="7">
    <source>
        <dbReference type="Proteomes" id="UP000077755"/>
    </source>
</evidence>
<dbReference type="Pfam" id="PF12552">
    <property type="entry name" value="DUF3741"/>
    <property type="match status" value="1"/>
</dbReference>
<feature type="region of interest" description="Disordered" evidence="1">
    <location>
        <begin position="292"/>
        <end position="318"/>
    </location>
</feature>